<feature type="domain" description="Signal transduction histidine kinase internal region" evidence="2">
    <location>
        <begin position="158"/>
        <end position="235"/>
    </location>
</feature>
<evidence type="ECO:0000313" key="4">
    <source>
        <dbReference type="Proteomes" id="UP000653797"/>
    </source>
</evidence>
<feature type="transmembrane region" description="Helical" evidence="1">
    <location>
        <begin position="38"/>
        <end position="55"/>
    </location>
</feature>
<dbReference type="Proteomes" id="UP000653797">
    <property type="component" value="Unassembled WGS sequence"/>
</dbReference>
<dbReference type="RefSeq" id="WP_191040568.1">
    <property type="nucleotide sequence ID" value="NZ_JACXAA010000007.1"/>
</dbReference>
<comment type="caution">
    <text evidence="3">The sequence shown here is derived from an EMBL/GenBank/DDBJ whole genome shotgun (WGS) entry which is preliminary data.</text>
</comment>
<evidence type="ECO:0000259" key="2">
    <source>
        <dbReference type="Pfam" id="PF06580"/>
    </source>
</evidence>
<proteinExistence type="predicted"/>
<sequence>MIRLNDKWFRLVGIPAMALLGNWIFYDEINRQHNQQVWIDWIFSLLEVSLLWTQARYGILRARRRYPTLSETRQRILYQVVWFLAVTACLRLLTTFIYDVTMFWGYSYTPIRYVYNVAVGFFCIIPIAAIYEGMYLYRQWTVTYYEAQELKKINLQTQLESLKEQVKPHFLFNSLNTLQGLVMEDEKELAVAFIINLSQVYRYLLQSNEQVLIPLSKELDFIRAYVDLLKTRYEQGLTLEVNVASDVLDYALPPLTLQMLVENAVKHNRISTRSPLTIRIYSDAAHNLLVVNNLQRKQTVIPSNQMGLANISAKYRLLNQPDIVIHQTDTIFQVSVPLLQHVQS</sequence>
<dbReference type="EMBL" id="JACXAA010000007">
    <property type="protein sequence ID" value="MBD2754937.1"/>
    <property type="molecule type" value="Genomic_DNA"/>
</dbReference>
<dbReference type="PANTHER" id="PTHR34220">
    <property type="entry name" value="SENSOR HISTIDINE KINASE YPDA"/>
    <property type="match status" value="1"/>
</dbReference>
<feature type="transmembrane region" description="Helical" evidence="1">
    <location>
        <begin position="76"/>
        <end position="98"/>
    </location>
</feature>
<keyword evidence="3" id="KW-0808">Transferase</keyword>
<organism evidence="3 4">
    <name type="scientific">Spirosoma validum</name>
    <dbReference type="NCBI Taxonomy" id="2771355"/>
    <lineage>
        <taxon>Bacteria</taxon>
        <taxon>Pseudomonadati</taxon>
        <taxon>Bacteroidota</taxon>
        <taxon>Cytophagia</taxon>
        <taxon>Cytophagales</taxon>
        <taxon>Cytophagaceae</taxon>
        <taxon>Spirosoma</taxon>
    </lineage>
</organism>
<reference evidence="3" key="1">
    <citation type="submission" date="2020-09" db="EMBL/GenBank/DDBJ databases">
        <authorList>
            <person name="Kim M.K."/>
        </authorList>
    </citation>
    <scope>NUCLEOTIDE SEQUENCE</scope>
    <source>
        <strain evidence="3">BT704</strain>
    </source>
</reference>
<keyword evidence="1" id="KW-1133">Transmembrane helix</keyword>
<evidence type="ECO:0000256" key="1">
    <source>
        <dbReference type="SAM" id="Phobius"/>
    </source>
</evidence>
<keyword evidence="3" id="KW-0418">Kinase</keyword>
<dbReference type="PANTHER" id="PTHR34220:SF7">
    <property type="entry name" value="SENSOR HISTIDINE KINASE YPDA"/>
    <property type="match status" value="1"/>
</dbReference>
<dbReference type="InterPro" id="IPR050640">
    <property type="entry name" value="Bact_2-comp_sensor_kinase"/>
</dbReference>
<feature type="transmembrane region" description="Helical" evidence="1">
    <location>
        <begin position="7"/>
        <end position="26"/>
    </location>
</feature>
<dbReference type="AlphaFoldDB" id="A0A927B472"/>
<keyword evidence="4" id="KW-1185">Reference proteome</keyword>
<dbReference type="InterPro" id="IPR010559">
    <property type="entry name" value="Sig_transdc_His_kin_internal"/>
</dbReference>
<name>A0A927B472_9BACT</name>
<accession>A0A927B472</accession>
<feature type="transmembrane region" description="Helical" evidence="1">
    <location>
        <begin position="113"/>
        <end position="131"/>
    </location>
</feature>
<evidence type="ECO:0000313" key="3">
    <source>
        <dbReference type="EMBL" id="MBD2754937.1"/>
    </source>
</evidence>
<dbReference type="Pfam" id="PF06580">
    <property type="entry name" value="His_kinase"/>
    <property type="match status" value="1"/>
</dbReference>
<gene>
    <name evidence="3" type="ORF">IC230_18690</name>
</gene>
<keyword evidence="1" id="KW-0472">Membrane</keyword>
<dbReference type="GO" id="GO:0000155">
    <property type="term" value="F:phosphorelay sensor kinase activity"/>
    <property type="evidence" value="ECO:0007669"/>
    <property type="project" value="InterPro"/>
</dbReference>
<dbReference type="GO" id="GO:0016020">
    <property type="term" value="C:membrane"/>
    <property type="evidence" value="ECO:0007669"/>
    <property type="project" value="InterPro"/>
</dbReference>
<protein>
    <submittedName>
        <fullName evidence="3">Histidine kinase</fullName>
    </submittedName>
</protein>
<keyword evidence="1" id="KW-0812">Transmembrane</keyword>